<sequence length="262" mass="29829">MEKLIDQYGNSSNLDVRIKLHDQYSTNKKDWFLWLFEHYQIESGSSILELGCGDGTFWAKNEKRIPEDWKIVLSDFSSGMVVDAKQKLSNLSSARFEQIDVQSISYADNSFDVIIANFMLYHAPDRKQALHEIRRVLKPGGKLYAATIGEKHLMEFGMLLKEFDATLDYSSAESNAKAFGLENGADQLAPYFSEIKLELFPDGLEVSEVQPIIAYLLSTHTDIKNQLVGQKLKEFELFLIQKKKENDGYISITKASGFFEAQ</sequence>
<dbReference type="Gene3D" id="3.40.50.150">
    <property type="entry name" value="Vaccinia Virus protein VP39"/>
    <property type="match status" value="1"/>
</dbReference>
<accession>A0ABT8MY81</accession>
<evidence type="ECO:0000313" key="3">
    <source>
        <dbReference type="Proteomes" id="UP001172055"/>
    </source>
</evidence>
<dbReference type="EMBL" id="JAUJWV010000001">
    <property type="protein sequence ID" value="MDN7240599.1"/>
    <property type="molecule type" value="Genomic_DNA"/>
</dbReference>
<dbReference type="CDD" id="cd02440">
    <property type="entry name" value="AdoMet_MTases"/>
    <property type="match status" value="1"/>
</dbReference>
<gene>
    <name evidence="2" type="ORF">QWY14_02305</name>
</gene>
<dbReference type="InterPro" id="IPR029063">
    <property type="entry name" value="SAM-dependent_MTases_sf"/>
</dbReference>
<keyword evidence="2" id="KW-0808">Transferase</keyword>
<organism evidence="2 3">
    <name type="scientific">Planococcus shixiaomingii</name>
    <dbReference type="NCBI Taxonomy" id="3058393"/>
    <lineage>
        <taxon>Bacteria</taxon>
        <taxon>Bacillati</taxon>
        <taxon>Bacillota</taxon>
        <taxon>Bacilli</taxon>
        <taxon>Bacillales</taxon>
        <taxon>Caryophanaceae</taxon>
        <taxon>Planococcus</taxon>
    </lineage>
</organism>
<keyword evidence="3" id="KW-1185">Reference proteome</keyword>
<dbReference type="Pfam" id="PF08241">
    <property type="entry name" value="Methyltransf_11"/>
    <property type="match status" value="1"/>
</dbReference>
<comment type="caution">
    <text evidence="2">The sequence shown here is derived from an EMBL/GenBank/DDBJ whole genome shotgun (WGS) entry which is preliminary data.</text>
</comment>
<evidence type="ECO:0000313" key="2">
    <source>
        <dbReference type="EMBL" id="MDN7240599.1"/>
    </source>
</evidence>
<dbReference type="InterPro" id="IPR013216">
    <property type="entry name" value="Methyltransf_11"/>
</dbReference>
<protein>
    <submittedName>
        <fullName evidence="2">Class I SAM-dependent methyltransferase</fullName>
        <ecNumber evidence="2">2.1.-.-</ecNumber>
    </submittedName>
</protein>
<dbReference type="PANTHER" id="PTHR43861">
    <property type="entry name" value="TRANS-ACONITATE 2-METHYLTRANSFERASE-RELATED"/>
    <property type="match status" value="1"/>
</dbReference>
<proteinExistence type="predicted"/>
<keyword evidence="2" id="KW-0489">Methyltransferase</keyword>
<reference evidence="2 3" key="1">
    <citation type="submission" date="2023-06" db="EMBL/GenBank/DDBJ databases">
        <title>Novel species in genus Planococcus.</title>
        <authorList>
            <person name="Ning S."/>
        </authorList>
    </citation>
    <scope>NUCLEOTIDE SEQUENCE [LARGE SCALE GENOMIC DNA]</scope>
    <source>
        <strain evidence="2 3">N028</strain>
    </source>
</reference>
<dbReference type="GO" id="GO:0008168">
    <property type="term" value="F:methyltransferase activity"/>
    <property type="evidence" value="ECO:0007669"/>
    <property type="project" value="UniProtKB-KW"/>
</dbReference>
<dbReference type="RefSeq" id="WP_301722507.1">
    <property type="nucleotide sequence ID" value="NZ_JAUJWV010000001.1"/>
</dbReference>
<evidence type="ECO:0000259" key="1">
    <source>
        <dbReference type="Pfam" id="PF08241"/>
    </source>
</evidence>
<dbReference type="SUPFAM" id="SSF53335">
    <property type="entry name" value="S-adenosyl-L-methionine-dependent methyltransferases"/>
    <property type="match status" value="1"/>
</dbReference>
<name>A0ABT8MY81_9BACL</name>
<dbReference type="Proteomes" id="UP001172055">
    <property type="component" value="Unassembled WGS sequence"/>
</dbReference>
<dbReference type="PANTHER" id="PTHR43861:SF1">
    <property type="entry name" value="TRANS-ACONITATE 2-METHYLTRANSFERASE"/>
    <property type="match status" value="1"/>
</dbReference>
<dbReference type="EC" id="2.1.-.-" evidence="2"/>
<dbReference type="GO" id="GO:0032259">
    <property type="term" value="P:methylation"/>
    <property type="evidence" value="ECO:0007669"/>
    <property type="project" value="UniProtKB-KW"/>
</dbReference>
<feature type="domain" description="Methyltransferase type 11" evidence="1">
    <location>
        <begin position="48"/>
        <end position="144"/>
    </location>
</feature>